<dbReference type="GeneID" id="112274722"/>
<evidence type="ECO:0000256" key="1">
    <source>
        <dbReference type="SAM" id="SignalP"/>
    </source>
</evidence>
<dbReference type="EMBL" id="ABEU02000022">
    <property type="protein sequence ID" value="PNR30863.1"/>
    <property type="molecule type" value="Genomic_DNA"/>
</dbReference>
<dbReference type="SMR" id="A0A2K1INK8"/>
<dbReference type="AlphaFoldDB" id="A0A2K1INK8"/>
<reference evidence="3 5" key="2">
    <citation type="journal article" date="2018" name="Plant J.">
        <title>The Physcomitrella patens chromosome-scale assembly reveals moss genome structure and evolution.</title>
        <authorList>
            <person name="Lang D."/>
            <person name="Ullrich K.K."/>
            <person name="Murat F."/>
            <person name="Fuchs J."/>
            <person name="Jenkins J."/>
            <person name="Haas F.B."/>
            <person name="Piednoel M."/>
            <person name="Gundlach H."/>
            <person name="Van Bel M."/>
            <person name="Meyberg R."/>
            <person name="Vives C."/>
            <person name="Morata J."/>
            <person name="Symeonidi A."/>
            <person name="Hiss M."/>
            <person name="Muchero W."/>
            <person name="Kamisugi Y."/>
            <person name="Saleh O."/>
            <person name="Blanc G."/>
            <person name="Decker E.L."/>
            <person name="van Gessel N."/>
            <person name="Grimwood J."/>
            <person name="Hayes R.D."/>
            <person name="Graham S.W."/>
            <person name="Gunter L.E."/>
            <person name="McDaniel S.F."/>
            <person name="Hoernstein S.N.W."/>
            <person name="Larsson A."/>
            <person name="Li F.W."/>
            <person name="Perroud P.F."/>
            <person name="Phillips J."/>
            <person name="Ranjan P."/>
            <person name="Rokshar D.S."/>
            <person name="Rothfels C.J."/>
            <person name="Schneider L."/>
            <person name="Shu S."/>
            <person name="Stevenson D.W."/>
            <person name="Thummler F."/>
            <person name="Tillich M."/>
            <person name="Villarreal Aguilar J.C."/>
            <person name="Widiez T."/>
            <person name="Wong G.K."/>
            <person name="Wymore A."/>
            <person name="Zhang Y."/>
            <person name="Zimmer A.D."/>
            <person name="Quatrano R.S."/>
            <person name="Mayer K.F.X."/>
            <person name="Goodstein D."/>
            <person name="Casacuberta J.M."/>
            <person name="Vandepoele K."/>
            <person name="Reski R."/>
            <person name="Cuming A.C."/>
            <person name="Tuskan G.A."/>
            <person name="Maumus F."/>
            <person name="Salse J."/>
            <person name="Schmutz J."/>
            <person name="Rensing S.A."/>
        </authorList>
    </citation>
    <scope>NUCLEOTIDE SEQUENCE [LARGE SCALE GENOMIC DNA]</scope>
    <source>
        <strain evidence="4 5">cv. Gransden 2004</strain>
    </source>
</reference>
<dbReference type="InterPro" id="IPR000326">
    <property type="entry name" value="PAP2/HPO"/>
</dbReference>
<dbReference type="OrthoDB" id="1876163at2759"/>
<dbReference type="PROSITE" id="PS51257">
    <property type="entry name" value="PROKAR_LIPOPROTEIN"/>
    <property type="match status" value="1"/>
</dbReference>
<dbReference type="EnsemblPlants" id="Pp3c22_15050V3.2">
    <property type="protein sequence ID" value="Pp3c22_15050V3.2"/>
    <property type="gene ID" value="Pp3c22_15050"/>
</dbReference>
<organism evidence="3">
    <name type="scientific">Physcomitrium patens</name>
    <name type="common">Spreading-leaved earth moss</name>
    <name type="synonym">Physcomitrella patens</name>
    <dbReference type="NCBI Taxonomy" id="3218"/>
    <lineage>
        <taxon>Eukaryota</taxon>
        <taxon>Viridiplantae</taxon>
        <taxon>Streptophyta</taxon>
        <taxon>Embryophyta</taxon>
        <taxon>Bryophyta</taxon>
        <taxon>Bryophytina</taxon>
        <taxon>Bryopsida</taxon>
        <taxon>Funariidae</taxon>
        <taxon>Funariales</taxon>
        <taxon>Funariaceae</taxon>
        <taxon>Physcomitrium</taxon>
    </lineage>
</organism>
<reference evidence="3 5" key="1">
    <citation type="journal article" date="2008" name="Science">
        <title>The Physcomitrella genome reveals evolutionary insights into the conquest of land by plants.</title>
        <authorList>
            <person name="Rensing S."/>
            <person name="Lang D."/>
            <person name="Zimmer A."/>
            <person name="Terry A."/>
            <person name="Salamov A."/>
            <person name="Shapiro H."/>
            <person name="Nishiyama T."/>
            <person name="Perroud P.-F."/>
            <person name="Lindquist E."/>
            <person name="Kamisugi Y."/>
            <person name="Tanahashi T."/>
            <person name="Sakakibara K."/>
            <person name="Fujita T."/>
            <person name="Oishi K."/>
            <person name="Shin-I T."/>
            <person name="Kuroki Y."/>
            <person name="Toyoda A."/>
            <person name="Suzuki Y."/>
            <person name="Hashimoto A."/>
            <person name="Yamaguchi K."/>
            <person name="Sugano A."/>
            <person name="Kohara Y."/>
            <person name="Fujiyama A."/>
            <person name="Anterola A."/>
            <person name="Aoki S."/>
            <person name="Ashton N."/>
            <person name="Barbazuk W.B."/>
            <person name="Barker E."/>
            <person name="Bennetzen J."/>
            <person name="Bezanilla M."/>
            <person name="Blankenship R."/>
            <person name="Cho S.H."/>
            <person name="Dutcher S."/>
            <person name="Estelle M."/>
            <person name="Fawcett J.A."/>
            <person name="Gundlach H."/>
            <person name="Hanada K."/>
            <person name="Heyl A."/>
            <person name="Hicks K.A."/>
            <person name="Hugh J."/>
            <person name="Lohr M."/>
            <person name="Mayer K."/>
            <person name="Melkozernov A."/>
            <person name="Murata T."/>
            <person name="Nelson D."/>
            <person name="Pils B."/>
            <person name="Prigge M."/>
            <person name="Reiss B."/>
            <person name="Renner T."/>
            <person name="Rombauts S."/>
            <person name="Rushton P."/>
            <person name="Sanderfoot A."/>
            <person name="Schween G."/>
            <person name="Shiu S.-H."/>
            <person name="Stueber K."/>
            <person name="Theodoulou F.L."/>
            <person name="Tu H."/>
            <person name="Van de Peer Y."/>
            <person name="Verrier P.J."/>
            <person name="Waters E."/>
            <person name="Wood A."/>
            <person name="Yang L."/>
            <person name="Cove D."/>
            <person name="Cuming A."/>
            <person name="Hasebe M."/>
            <person name="Lucas S."/>
            <person name="Mishler D.B."/>
            <person name="Reski R."/>
            <person name="Grigoriev I."/>
            <person name="Quatrano R.S."/>
            <person name="Boore J.L."/>
        </authorList>
    </citation>
    <scope>NUCLEOTIDE SEQUENCE [LARGE SCALE GENOMIC DNA]</scope>
    <source>
        <strain evidence="4 5">cv. Gransden 2004</strain>
    </source>
</reference>
<dbReference type="EnsemblPlants" id="Pp3c22_15050V3.1">
    <property type="protein sequence ID" value="Pp3c22_15050V3.1"/>
    <property type="gene ID" value="Pp3c22_15050"/>
</dbReference>
<dbReference type="Proteomes" id="UP000006727">
    <property type="component" value="Chromosome 22"/>
</dbReference>
<dbReference type="PANTHER" id="PTHR34599:SF1">
    <property type="entry name" value="PHOSPHATIDIC ACID PHOSPHATASE TYPE 2_HALOPEROXIDASE DOMAIN-CONTAINING PROTEIN"/>
    <property type="match status" value="1"/>
</dbReference>
<dbReference type="PANTHER" id="PTHR34599">
    <property type="entry name" value="PEROXIDASE-RELATED"/>
    <property type="match status" value="1"/>
</dbReference>
<gene>
    <name evidence="4" type="primary">LOC112274722</name>
    <name evidence="3" type="ORF">PHYPA_027179</name>
</gene>
<evidence type="ECO:0000259" key="2">
    <source>
        <dbReference type="Pfam" id="PF01569"/>
    </source>
</evidence>
<evidence type="ECO:0000313" key="5">
    <source>
        <dbReference type="Proteomes" id="UP000006727"/>
    </source>
</evidence>
<accession>A0A2K1INK8</accession>
<feature type="domain" description="Phosphatidic acid phosphatase type 2/haloperoxidase" evidence="2">
    <location>
        <begin position="288"/>
        <end position="400"/>
    </location>
</feature>
<evidence type="ECO:0000313" key="3">
    <source>
        <dbReference type="EMBL" id="PNR30863.1"/>
    </source>
</evidence>
<dbReference type="SUPFAM" id="SSF48317">
    <property type="entry name" value="Acid phosphatase/Vanadium-dependent haloperoxidase"/>
    <property type="match status" value="1"/>
</dbReference>
<feature type="chain" id="PRO_5044576244" description="Phosphatidic acid phosphatase type 2/haloperoxidase domain-containing protein" evidence="1">
    <location>
        <begin position="32"/>
        <end position="417"/>
    </location>
</feature>
<feature type="signal peptide" evidence="1">
    <location>
        <begin position="1"/>
        <end position="31"/>
    </location>
</feature>
<proteinExistence type="predicted"/>
<evidence type="ECO:0000313" key="4">
    <source>
        <dbReference type="EnsemblPlants" id="Pp3c22_15050V3.1"/>
    </source>
</evidence>
<dbReference type="InterPro" id="IPR052559">
    <property type="entry name" value="V-haloperoxidase"/>
</dbReference>
<protein>
    <recommendedName>
        <fullName evidence="2">Phosphatidic acid phosphatase type 2/haloperoxidase domain-containing protein</fullName>
    </recommendedName>
</protein>
<dbReference type="Pfam" id="PF01569">
    <property type="entry name" value="PAP2"/>
    <property type="match status" value="1"/>
</dbReference>
<dbReference type="CDD" id="cd03398">
    <property type="entry name" value="PAP2_haloperoxidase"/>
    <property type="match status" value="1"/>
</dbReference>
<keyword evidence="1" id="KW-0732">Signal</keyword>
<name>A0A2K1INK8_PHYPA</name>
<dbReference type="Gramene" id="Pp3c22_15050V3.1">
    <property type="protein sequence ID" value="Pp3c22_15050V3.1"/>
    <property type="gene ID" value="Pp3c22_15050"/>
</dbReference>
<dbReference type="Gene3D" id="1.10.606.20">
    <property type="match status" value="1"/>
</dbReference>
<keyword evidence="5" id="KW-1185">Reference proteome</keyword>
<reference evidence="4" key="3">
    <citation type="submission" date="2020-12" db="UniProtKB">
        <authorList>
            <consortium name="EnsemblPlants"/>
        </authorList>
    </citation>
    <scope>IDENTIFICATION</scope>
</reference>
<dbReference type="InterPro" id="IPR036938">
    <property type="entry name" value="PAP2/HPO_sf"/>
</dbReference>
<dbReference type="Gramene" id="Pp3c22_15050V3.2">
    <property type="protein sequence ID" value="Pp3c22_15050V3.2"/>
    <property type="gene ID" value="Pp3c22_15050"/>
</dbReference>
<sequence length="417" mass="45911">MGSSGKHSPIILVLIAALLLSCGSFWARAEADNVITQWHFAAQRVVRTLGVPSQIASRTYTLLHVSQYKALQLAYKIGASHPEAAAAYAGHYVLSEIFPTQQSTSFDGLIDKQITPLELTEEEDAAIRKIGLQFAKSLLKKRTHDGSQQWIKFVPSPAGGPTGKYQFTSNQTFVLYPQLGKTRPFVIKSVAKFNTNGGPYAIPSSKYNTDYEEIATVGNVNSSSFTDFFKETAKFWEAGANTSTVNGQLFNATLAVVKDISVKDLAKLFAKISVAQYDSSIAGWQQKFKYLHWRPITALRQGDSSHQPIVFTPFLRTPPHPEYPSTHSTAAGSWAKVLARYLSIDISQHISSYSVATEGYPLPLRTYNTLEAAAVEVGVSRIYGGVHFRKAIEGGTKLGVDVGDYVWDHFEKEFGDL</sequence>
<dbReference type="PaxDb" id="3218-PP1S71_205V6.1"/>
<dbReference type="RefSeq" id="XP_024360198.1">
    <property type="nucleotide sequence ID" value="XM_024504430.2"/>
</dbReference>